<organism evidence="1 2">
    <name type="scientific">Sphingomonas ginsenosidimutans</name>
    <dbReference type="NCBI Taxonomy" id="862134"/>
    <lineage>
        <taxon>Bacteria</taxon>
        <taxon>Pseudomonadati</taxon>
        <taxon>Pseudomonadota</taxon>
        <taxon>Alphaproteobacteria</taxon>
        <taxon>Sphingomonadales</taxon>
        <taxon>Sphingomonadaceae</taxon>
        <taxon>Sphingomonas</taxon>
    </lineage>
</organism>
<evidence type="ECO:0000313" key="1">
    <source>
        <dbReference type="EMBL" id="PCG09676.1"/>
    </source>
</evidence>
<dbReference type="InterPro" id="IPR006944">
    <property type="entry name" value="Phage/GTA_portal"/>
</dbReference>
<evidence type="ECO:0000313" key="2">
    <source>
        <dbReference type="Proteomes" id="UP000218784"/>
    </source>
</evidence>
<name>A0A2A4HYS0_9SPHN</name>
<dbReference type="Pfam" id="PF04860">
    <property type="entry name" value="Phage_portal"/>
    <property type="match status" value="1"/>
</dbReference>
<sequence length="457" mass="49830">MAGWVGSVLSWFGSSGASGKLSGAPEDEPTRKAIAFGSAIDSAGQVVNQRTTLGLAAAWACISLKSELVGSMGCGAYSKSARGGREAREDHWLYDLLHEEPNADQTPAEFWAGQVAAMDLWGNAYAEKETLGDRVTALTPLPPHLMQVTRNANGERIYVFADRGKAERLPADKIFHLRGITLGGDVGLSAIEYGRRTLGGAMAANKAAADTFRAGMQAAGFMETGSTNLKPEQRADLQEIFDRFVGEAMRGRIVPLEKDFKWHPLKMNPAEVQLLESRGWDVEEICRWFGMLPILIGHAAKGQTMWGSGIEQLLLGWQTLRLNPLLRRIEQAAKKQLLTRAERKLIYPEFNREAVMATDSAGRAALYSAFGQNGVMDRNEMRSRENLDHRPGGEYLTVQSNLVRLDQMGMDGAASSEQQLRSALLGMLGVQGGDIEALIAAKVQSMMGHNAGPRLEE</sequence>
<dbReference type="NCBIfam" id="TIGR01537">
    <property type="entry name" value="portal_HK97"/>
    <property type="match status" value="1"/>
</dbReference>
<dbReference type="AlphaFoldDB" id="A0A2A4HYS0"/>
<gene>
    <name evidence="1" type="ORF">COA17_07410</name>
</gene>
<reference evidence="1 2" key="1">
    <citation type="submission" date="2017-09" db="EMBL/GenBank/DDBJ databases">
        <title>Sphingomonas ginsenosidimutans KACC 14949, whole genome shotgun sequence.</title>
        <authorList>
            <person name="Feng G."/>
            <person name="Zhu H."/>
        </authorList>
    </citation>
    <scope>NUCLEOTIDE SEQUENCE [LARGE SCALE GENOMIC DNA]</scope>
    <source>
        <strain evidence="1 2">KACC 14949</strain>
    </source>
</reference>
<dbReference type="EMBL" id="NWVD01000002">
    <property type="protein sequence ID" value="PCG09676.1"/>
    <property type="molecule type" value="Genomic_DNA"/>
</dbReference>
<accession>A0A2A4HYS0</accession>
<dbReference type="InterPro" id="IPR006427">
    <property type="entry name" value="Portal_HK97"/>
</dbReference>
<dbReference type="RefSeq" id="WP_096611317.1">
    <property type="nucleotide sequence ID" value="NZ_NWVD01000002.1"/>
</dbReference>
<proteinExistence type="predicted"/>
<dbReference type="Proteomes" id="UP000218784">
    <property type="component" value="Unassembled WGS sequence"/>
</dbReference>
<protein>
    <submittedName>
        <fullName evidence="1">Phage portal protein</fullName>
    </submittedName>
</protein>
<comment type="caution">
    <text evidence="1">The sequence shown here is derived from an EMBL/GenBank/DDBJ whole genome shotgun (WGS) entry which is preliminary data.</text>
</comment>
<keyword evidence="2" id="KW-1185">Reference proteome</keyword>